<gene>
    <name evidence="1" type="ORF">NM208_g14853</name>
</gene>
<reference evidence="1" key="1">
    <citation type="submission" date="2022-08" db="EMBL/GenBank/DDBJ databases">
        <title>Genome Sequence of Fusarium decemcellulare.</title>
        <authorList>
            <person name="Buettner E."/>
        </authorList>
    </citation>
    <scope>NUCLEOTIDE SEQUENCE</scope>
    <source>
        <strain evidence="1">Babe19</strain>
    </source>
</reference>
<accession>A0ACC1RES9</accession>
<dbReference type="EMBL" id="JANRMS010003677">
    <property type="protein sequence ID" value="KAJ3516358.1"/>
    <property type="molecule type" value="Genomic_DNA"/>
</dbReference>
<keyword evidence="2" id="KW-1185">Reference proteome</keyword>
<organism evidence="1 2">
    <name type="scientific">Fusarium decemcellulare</name>
    <dbReference type="NCBI Taxonomy" id="57161"/>
    <lineage>
        <taxon>Eukaryota</taxon>
        <taxon>Fungi</taxon>
        <taxon>Dikarya</taxon>
        <taxon>Ascomycota</taxon>
        <taxon>Pezizomycotina</taxon>
        <taxon>Sordariomycetes</taxon>
        <taxon>Hypocreomycetidae</taxon>
        <taxon>Hypocreales</taxon>
        <taxon>Nectriaceae</taxon>
        <taxon>Fusarium</taxon>
        <taxon>Fusarium decemcellulare species complex</taxon>
    </lineage>
</organism>
<comment type="caution">
    <text evidence="1">The sequence shown here is derived from an EMBL/GenBank/DDBJ whole genome shotgun (WGS) entry which is preliminary data.</text>
</comment>
<protein>
    <submittedName>
        <fullName evidence="1">Uncharacterized protein</fullName>
    </submittedName>
</protein>
<dbReference type="Proteomes" id="UP001148629">
    <property type="component" value="Unassembled WGS sequence"/>
</dbReference>
<sequence>MPLLTSNERSRSTQGYKKSRVDESSTQTSSKDPTPNPDLHHGWGTSIVAMSKCDFCQQGAQGTLQQCHECRIAICKGCFEQGQLDSRHQLDSATVNWEQHLNKTRQKKNKGKRGRTSNVVDLTASPALREGQLTGTNISLDTIIAEGIRKGSASVHSRHREVESEAVKSTRQVEHNNPFSSNPRNSHQGLPASGQSHAVTGSRHPLKDVVQDRVLRGLRVSGLKPTHELHQRDPTPLKPAITPSVARQTEGLRIPHINASTFSARTSSSQERQAKRTEPSNASREAMVPGHPNKRQKTQPVRHEEVTPRFKPVLWLAPDPRPQAATDLPLPIMEPSLRIGLSLRFEDYVRLKPRVAAPSRQPVSTGEAFQAHVHHARQPNLHRRNQNDNQPTSPIVTLSNLLEAGTSFNQNHHQTNIGVSLRDEVRRMWDLRDSPGSILSSQVVASPCADGTTQQFQLLVDATSIVMTRLGLQKERHPAREFLETLEQQLVRDGAMRAL</sequence>
<proteinExistence type="predicted"/>
<evidence type="ECO:0000313" key="2">
    <source>
        <dbReference type="Proteomes" id="UP001148629"/>
    </source>
</evidence>
<evidence type="ECO:0000313" key="1">
    <source>
        <dbReference type="EMBL" id="KAJ3516358.1"/>
    </source>
</evidence>
<name>A0ACC1RES9_9HYPO</name>